<evidence type="ECO:0000313" key="7">
    <source>
        <dbReference type="Proteomes" id="UP000245535"/>
    </source>
</evidence>
<dbReference type="InterPro" id="IPR050740">
    <property type="entry name" value="Aldehyde_DH_Superfamily"/>
</dbReference>
<dbReference type="InterPro" id="IPR015590">
    <property type="entry name" value="Aldehyde_DH_dom"/>
</dbReference>
<dbReference type="Proteomes" id="UP000245535">
    <property type="component" value="Unassembled WGS sequence"/>
</dbReference>
<dbReference type="InterPro" id="IPR016161">
    <property type="entry name" value="Ald_DH/histidinol_DH"/>
</dbReference>
<accession>A0A315Z925</accession>
<proteinExistence type="inferred from homology"/>
<comment type="caution">
    <text evidence="6">The sequence shown here is derived from an EMBL/GenBank/DDBJ whole genome shotgun (WGS) entry which is preliminary data.</text>
</comment>
<name>A0A315Z925_SEDFL</name>
<dbReference type="InterPro" id="IPR029510">
    <property type="entry name" value="Ald_DH_CS_GLU"/>
</dbReference>
<dbReference type="InterPro" id="IPR016163">
    <property type="entry name" value="Ald_DH_C"/>
</dbReference>
<evidence type="ECO:0000256" key="4">
    <source>
        <dbReference type="RuleBase" id="RU003345"/>
    </source>
</evidence>
<protein>
    <submittedName>
        <fullName evidence="6">Succinate-semialdehyde dehydrogenase/glutarate-semialdehyde dehydrogenase</fullName>
    </submittedName>
</protein>
<evidence type="ECO:0000259" key="5">
    <source>
        <dbReference type="Pfam" id="PF00171"/>
    </source>
</evidence>
<organism evidence="6 7">
    <name type="scientific">Sediminitomix flava</name>
    <dbReference type="NCBI Taxonomy" id="379075"/>
    <lineage>
        <taxon>Bacteria</taxon>
        <taxon>Pseudomonadati</taxon>
        <taxon>Bacteroidota</taxon>
        <taxon>Cytophagia</taxon>
        <taxon>Cytophagales</taxon>
        <taxon>Flammeovirgaceae</taxon>
        <taxon>Sediminitomix</taxon>
    </lineage>
</organism>
<dbReference type="PANTHER" id="PTHR43353">
    <property type="entry name" value="SUCCINATE-SEMIALDEHYDE DEHYDROGENASE, MITOCHONDRIAL"/>
    <property type="match status" value="1"/>
</dbReference>
<gene>
    <name evidence="6" type="ORF">BC781_10342</name>
</gene>
<dbReference type="PROSITE" id="PS00687">
    <property type="entry name" value="ALDEHYDE_DEHYDR_GLU"/>
    <property type="match status" value="1"/>
</dbReference>
<keyword evidence="2 4" id="KW-0560">Oxidoreductase</keyword>
<dbReference type="AlphaFoldDB" id="A0A315Z925"/>
<keyword evidence="7" id="KW-1185">Reference proteome</keyword>
<sequence length="490" mass="53392">MQTTAQTTNQDQSLKFGHKNLYIGGDLVPASDNGSFDVICPADETVVGSISWATKADTLNALDAAEVGFQYWSSLSLSERLEWISKLRIKLLENATLLRESIMYEMGKTWEGTEEDLTSITNSLQFYAEAIQDIHPIDIPDKEGSHKHTIVQQPVGVVVAFLAYNFPLLNLGFKLGPALAAGCSIILKPSEFSPLSAYIIGEICEQINFPKGVINIICGDVENVGIPLCESKITKLVTMIGSTETAQKLIAQSSKTSIKRYSMECGGNAPFVVFDDADIPKAVADGSALKFGNTGQICVSPNRYFIHEEVIEDFTSQFVAKAKAVKIGFGKENAPTMGPMTNRQSVEKVKSIVDQAIAEGGELLYGGSPIEGAGYYFEPTVIVLKNPAAAVLQREVFGPIAIIVPFKSEEEVIAYANSTDAGLASYVYAQDEEKLQRLMEAFEFGEVHLNGFKFDIYLPHGGVKNSGISVDCSVYALDDYLIKKRVTQQL</sequence>
<reference evidence="6 7" key="1">
    <citation type="submission" date="2018-03" db="EMBL/GenBank/DDBJ databases">
        <title>Genomic Encyclopedia of Archaeal and Bacterial Type Strains, Phase II (KMG-II): from individual species to whole genera.</title>
        <authorList>
            <person name="Goeker M."/>
        </authorList>
    </citation>
    <scope>NUCLEOTIDE SEQUENCE [LARGE SCALE GENOMIC DNA]</scope>
    <source>
        <strain evidence="6 7">DSM 28229</strain>
    </source>
</reference>
<dbReference type="PANTHER" id="PTHR43353:SF5">
    <property type="entry name" value="SUCCINATE-SEMIALDEHYDE DEHYDROGENASE, MITOCHONDRIAL"/>
    <property type="match status" value="1"/>
</dbReference>
<dbReference type="GO" id="GO:0016620">
    <property type="term" value="F:oxidoreductase activity, acting on the aldehyde or oxo group of donors, NAD or NADP as acceptor"/>
    <property type="evidence" value="ECO:0007669"/>
    <property type="project" value="InterPro"/>
</dbReference>
<feature type="domain" description="Aldehyde dehydrogenase" evidence="5">
    <location>
        <begin position="32"/>
        <end position="485"/>
    </location>
</feature>
<feature type="active site" evidence="3">
    <location>
        <position position="264"/>
    </location>
</feature>
<dbReference type="EMBL" id="QGDO01000003">
    <property type="protein sequence ID" value="PWJ41792.1"/>
    <property type="molecule type" value="Genomic_DNA"/>
</dbReference>
<dbReference type="RefSeq" id="WP_109618123.1">
    <property type="nucleotide sequence ID" value="NZ_QGDO01000003.1"/>
</dbReference>
<evidence type="ECO:0000256" key="2">
    <source>
        <dbReference type="ARBA" id="ARBA00023002"/>
    </source>
</evidence>
<dbReference type="SUPFAM" id="SSF53720">
    <property type="entry name" value="ALDH-like"/>
    <property type="match status" value="1"/>
</dbReference>
<evidence type="ECO:0000256" key="1">
    <source>
        <dbReference type="ARBA" id="ARBA00009986"/>
    </source>
</evidence>
<evidence type="ECO:0000313" key="6">
    <source>
        <dbReference type="EMBL" id="PWJ41792.1"/>
    </source>
</evidence>
<evidence type="ECO:0000256" key="3">
    <source>
        <dbReference type="PROSITE-ProRule" id="PRU10007"/>
    </source>
</evidence>
<dbReference type="Pfam" id="PF00171">
    <property type="entry name" value="Aldedh"/>
    <property type="match status" value="1"/>
</dbReference>
<dbReference type="Gene3D" id="3.40.605.10">
    <property type="entry name" value="Aldehyde Dehydrogenase, Chain A, domain 1"/>
    <property type="match status" value="1"/>
</dbReference>
<dbReference type="InterPro" id="IPR016162">
    <property type="entry name" value="Ald_DH_N"/>
</dbReference>
<comment type="similarity">
    <text evidence="1 4">Belongs to the aldehyde dehydrogenase family.</text>
</comment>
<dbReference type="OrthoDB" id="973733at2"/>
<dbReference type="Gene3D" id="3.40.309.10">
    <property type="entry name" value="Aldehyde Dehydrogenase, Chain A, domain 2"/>
    <property type="match status" value="1"/>
</dbReference>